<feature type="transmembrane region" description="Helical" evidence="1">
    <location>
        <begin position="215"/>
        <end position="236"/>
    </location>
</feature>
<dbReference type="OrthoDB" id="5766358at2"/>
<name>A0A1I6XIB7_9GAMM</name>
<keyword evidence="1" id="KW-0472">Membrane</keyword>
<accession>A0A1I6XIB7</accession>
<dbReference type="EMBL" id="FPAQ01000002">
    <property type="protein sequence ID" value="SFT37644.1"/>
    <property type="molecule type" value="Genomic_DNA"/>
</dbReference>
<keyword evidence="1" id="KW-1133">Transmembrane helix</keyword>
<feature type="transmembrane region" description="Helical" evidence="1">
    <location>
        <begin position="186"/>
        <end position="203"/>
    </location>
</feature>
<feature type="transmembrane region" description="Helical" evidence="1">
    <location>
        <begin position="67"/>
        <end position="91"/>
    </location>
</feature>
<dbReference type="Proteomes" id="UP000199594">
    <property type="component" value="Unassembled WGS sequence"/>
</dbReference>
<reference evidence="2 3" key="1">
    <citation type="submission" date="2016-10" db="EMBL/GenBank/DDBJ databases">
        <authorList>
            <person name="de Groot N.N."/>
        </authorList>
    </citation>
    <scope>NUCLEOTIDE SEQUENCE [LARGE SCALE GENOMIC DNA]</scope>
    <source>
        <strain evidence="2 3">CGMCC 1.6493</strain>
    </source>
</reference>
<organism evidence="2 3">
    <name type="scientific">Halomonas saccharevitans</name>
    <dbReference type="NCBI Taxonomy" id="416872"/>
    <lineage>
        <taxon>Bacteria</taxon>
        <taxon>Pseudomonadati</taxon>
        <taxon>Pseudomonadota</taxon>
        <taxon>Gammaproteobacteria</taxon>
        <taxon>Oceanospirillales</taxon>
        <taxon>Halomonadaceae</taxon>
        <taxon>Halomonas</taxon>
    </lineage>
</organism>
<evidence type="ECO:0000256" key="1">
    <source>
        <dbReference type="SAM" id="Phobius"/>
    </source>
</evidence>
<sequence length="237" mass="24811">MDAWQTVIVLTLMAGMAMPMGAWLARVECIPIDWLENELRHGIIAFGGGALLSAVALVLVPDSLPVLDIATAAGCFVAGGLAFMALDIALHRSGTSASQLAAMLADFVPEALALGAAFAHGSSGSLLLAGLMALQNLPEGFNAYHELRSTTPYSSRRLIAMFFAMAWLGPLAGLSGFLWLAPYPTAVAMIMLFAAGGILYSVFQDLAPQAKLDYHWGPPLGAVLGFALGLVGHMLLI</sequence>
<feature type="transmembrane region" description="Helical" evidence="1">
    <location>
        <begin position="39"/>
        <end position="60"/>
    </location>
</feature>
<evidence type="ECO:0000313" key="2">
    <source>
        <dbReference type="EMBL" id="SFT37644.1"/>
    </source>
</evidence>
<dbReference type="AlphaFoldDB" id="A0A1I6XIB7"/>
<keyword evidence="1" id="KW-0812">Transmembrane</keyword>
<proteinExistence type="predicted"/>
<feature type="transmembrane region" description="Helical" evidence="1">
    <location>
        <begin position="111"/>
        <end position="137"/>
    </location>
</feature>
<dbReference type="RefSeq" id="WP_089846621.1">
    <property type="nucleotide sequence ID" value="NZ_FPAQ01000002.1"/>
</dbReference>
<gene>
    <name evidence="2" type="ORF">SAMN04487956_102160</name>
</gene>
<protein>
    <submittedName>
        <fullName evidence="2">Zinc transporter, ZIP family</fullName>
    </submittedName>
</protein>
<feature type="transmembrane region" description="Helical" evidence="1">
    <location>
        <begin position="158"/>
        <end position="180"/>
    </location>
</feature>
<evidence type="ECO:0000313" key="3">
    <source>
        <dbReference type="Proteomes" id="UP000199594"/>
    </source>
</evidence>